<reference evidence="3" key="1">
    <citation type="submission" date="2022-01" db="EMBL/GenBank/DDBJ databases">
        <title>Paenibacillus spongiae sp. nov., isolated from marine sponge.</title>
        <authorList>
            <person name="Li Z."/>
            <person name="Zhang M."/>
        </authorList>
    </citation>
    <scope>NUCLEOTIDE SEQUENCE</scope>
    <source>
        <strain evidence="3">PHS-Z3</strain>
    </source>
</reference>
<evidence type="ECO:0000256" key="2">
    <source>
        <dbReference type="SAM" id="SignalP"/>
    </source>
</evidence>
<dbReference type="EMBL" id="CP091430">
    <property type="protein sequence ID" value="UVI29305.1"/>
    <property type="molecule type" value="Genomic_DNA"/>
</dbReference>
<dbReference type="Proteomes" id="UP001057877">
    <property type="component" value="Chromosome"/>
</dbReference>
<feature type="region of interest" description="Disordered" evidence="1">
    <location>
        <begin position="139"/>
        <end position="160"/>
    </location>
</feature>
<dbReference type="PROSITE" id="PS51257">
    <property type="entry name" value="PROKAR_LIPOPROTEIN"/>
    <property type="match status" value="1"/>
</dbReference>
<gene>
    <name evidence="3" type="ORF">L1F29_28385</name>
</gene>
<feature type="chain" id="PRO_5045346695" description="Lipoprotein" evidence="2">
    <location>
        <begin position="23"/>
        <end position="160"/>
    </location>
</feature>
<keyword evidence="4" id="KW-1185">Reference proteome</keyword>
<proteinExistence type="predicted"/>
<evidence type="ECO:0000313" key="3">
    <source>
        <dbReference type="EMBL" id="UVI29305.1"/>
    </source>
</evidence>
<keyword evidence="2" id="KW-0732">Signal</keyword>
<sequence>MKRSVKPAAALFVLVVFMLIVAGCSETAPEQEPPLTTKNLDELYPGDIQKVDYIEIRSGSTGELRTYTDEKQIQDWIREVRDTPFVPDPNQEGRTGFLYAVTLFVNKEVQFSFTTNSTGRHYYIHNDGLLEKIQALFESGSEGGSDSGSGSVEAKGEGAN</sequence>
<evidence type="ECO:0000313" key="4">
    <source>
        <dbReference type="Proteomes" id="UP001057877"/>
    </source>
</evidence>
<feature type="signal peptide" evidence="2">
    <location>
        <begin position="1"/>
        <end position="22"/>
    </location>
</feature>
<accession>A0ABY5S928</accession>
<protein>
    <recommendedName>
        <fullName evidence="5">Lipoprotein</fullName>
    </recommendedName>
</protein>
<name>A0ABY5S928_9BACL</name>
<dbReference type="RefSeq" id="WP_258385394.1">
    <property type="nucleotide sequence ID" value="NZ_CP091430.1"/>
</dbReference>
<organism evidence="3 4">
    <name type="scientific">Paenibacillus spongiae</name>
    <dbReference type="NCBI Taxonomy" id="2909671"/>
    <lineage>
        <taxon>Bacteria</taxon>
        <taxon>Bacillati</taxon>
        <taxon>Bacillota</taxon>
        <taxon>Bacilli</taxon>
        <taxon>Bacillales</taxon>
        <taxon>Paenibacillaceae</taxon>
        <taxon>Paenibacillus</taxon>
    </lineage>
</organism>
<evidence type="ECO:0000256" key="1">
    <source>
        <dbReference type="SAM" id="MobiDB-lite"/>
    </source>
</evidence>
<evidence type="ECO:0008006" key="5">
    <source>
        <dbReference type="Google" id="ProtNLM"/>
    </source>
</evidence>